<comment type="caution">
    <text evidence="3">The sequence shown here is derived from an EMBL/GenBank/DDBJ whole genome shotgun (WGS) entry which is preliminary data.</text>
</comment>
<sequence length="138" mass="12797">MSGRRRGAGGDTGSGSVVAVGVCAALLSLLLVVLSLATAVVARHRAESAADLAALAGADVVVGRATGDACTRAAAVARAQGAALACGVDADGVVTVTAAVTPAGLAGLLGPARATARAGQAGAQATSGEAVPAGVAVQ</sequence>
<protein>
    <submittedName>
        <fullName evidence="3">Rv3654c family TadE-like protein</fullName>
    </submittedName>
</protein>
<accession>A0ABV3P2Y9</accession>
<dbReference type="InterPro" id="IPR021202">
    <property type="entry name" value="Rv3654c-like"/>
</dbReference>
<proteinExistence type="predicted"/>
<evidence type="ECO:0000313" key="3">
    <source>
        <dbReference type="EMBL" id="MEW9263996.1"/>
    </source>
</evidence>
<dbReference type="Proteomes" id="UP001555826">
    <property type="component" value="Unassembled WGS sequence"/>
</dbReference>
<organism evidence="3 4">
    <name type="scientific">Kineococcus endophyticus</name>
    <dbReference type="NCBI Taxonomy" id="1181883"/>
    <lineage>
        <taxon>Bacteria</taxon>
        <taxon>Bacillati</taxon>
        <taxon>Actinomycetota</taxon>
        <taxon>Actinomycetes</taxon>
        <taxon>Kineosporiales</taxon>
        <taxon>Kineosporiaceae</taxon>
        <taxon>Kineococcus</taxon>
    </lineage>
</organism>
<feature type="domain" description="Putative Flp pilus-assembly TadG-like N-terminal" evidence="2">
    <location>
        <begin position="13"/>
        <end position="59"/>
    </location>
</feature>
<evidence type="ECO:0000313" key="4">
    <source>
        <dbReference type="Proteomes" id="UP001555826"/>
    </source>
</evidence>
<keyword evidence="1" id="KW-0812">Transmembrane</keyword>
<dbReference type="NCBIfam" id="TIGR03816">
    <property type="entry name" value="tadE_like_DECH"/>
    <property type="match status" value="1"/>
</dbReference>
<feature type="transmembrane region" description="Helical" evidence="1">
    <location>
        <begin position="17"/>
        <end position="42"/>
    </location>
</feature>
<gene>
    <name evidence="3" type="ORF">AB1207_04505</name>
</gene>
<evidence type="ECO:0000256" key="1">
    <source>
        <dbReference type="SAM" id="Phobius"/>
    </source>
</evidence>
<name>A0ABV3P2Y9_9ACTN</name>
<keyword evidence="4" id="KW-1185">Reference proteome</keyword>
<dbReference type="InterPro" id="IPR028087">
    <property type="entry name" value="Tad_N"/>
</dbReference>
<evidence type="ECO:0000259" key="2">
    <source>
        <dbReference type="Pfam" id="PF13400"/>
    </source>
</evidence>
<dbReference type="Pfam" id="PF13400">
    <property type="entry name" value="Tad"/>
    <property type="match status" value="1"/>
</dbReference>
<reference evidence="3 4" key="1">
    <citation type="submission" date="2024-07" db="EMBL/GenBank/DDBJ databases">
        <authorList>
            <person name="Thanompreechachai J."/>
            <person name="Duangmal K."/>
        </authorList>
    </citation>
    <scope>NUCLEOTIDE SEQUENCE [LARGE SCALE GENOMIC DNA]</scope>
    <source>
        <strain evidence="3 4">KCTC 19886</strain>
    </source>
</reference>
<keyword evidence="1" id="KW-1133">Transmembrane helix</keyword>
<dbReference type="RefSeq" id="WP_367636601.1">
    <property type="nucleotide sequence ID" value="NZ_JBFNQN010000003.1"/>
</dbReference>
<keyword evidence="1" id="KW-0472">Membrane</keyword>
<dbReference type="EMBL" id="JBFNQN010000003">
    <property type="protein sequence ID" value="MEW9263996.1"/>
    <property type="molecule type" value="Genomic_DNA"/>
</dbReference>